<dbReference type="EMBL" id="LSSL01000675">
    <property type="protein sequence ID" value="OLY83975.1"/>
    <property type="molecule type" value="Genomic_DNA"/>
</dbReference>
<proteinExistence type="predicted"/>
<evidence type="ECO:0000313" key="1">
    <source>
        <dbReference type="EMBL" id="OLY83975.1"/>
    </source>
</evidence>
<gene>
    <name evidence="1" type="ORF">AYI68_g1872</name>
</gene>
<organism evidence="1 2">
    <name type="scientific">Smittium mucronatum</name>
    <dbReference type="NCBI Taxonomy" id="133383"/>
    <lineage>
        <taxon>Eukaryota</taxon>
        <taxon>Fungi</taxon>
        <taxon>Fungi incertae sedis</taxon>
        <taxon>Zoopagomycota</taxon>
        <taxon>Kickxellomycotina</taxon>
        <taxon>Harpellomycetes</taxon>
        <taxon>Harpellales</taxon>
        <taxon>Legeriomycetaceae</taxon>
        <taxon>Smittium</taxon>
    </lineage>
</organism>
<dbReference type="Proteomes" id="UP000187455">
    <property type="component" value="Unassembled WGS sequence"/>
</dbReference>
<protein>
    <submittedName>
        <fullName evidence="1">Uncharacterized protein</fullName>
    </submittedName>
</protein>
<accession>A0A1R0H4A1</accession>
<comment type="caution">
    <text evidence="1">The sequence shown here is derived from an EMBL/GenBank/DDBJ whole genome shotgun (WGS) entry which is preliminary data.</text>
</comment>
<sequence>MFCEFKSSSEDDSIISFVRPNIDITRIMDRFEEWGASSSLYIRNLIAKLLCRLSVTNLELMPNGHGAAGTVE</sequence>
<reference evidence="1 2" key="1">
    <citation type="journal article" date="2016" name="Mol. Biol. Evol.">
        <title>Genome-Wide Survey of Gut Fungi (Harpellales) Reveals the First Horizontally Transferred Ubiquitin Gene from a Mosquito Host.</title>
        <authorList>
            <person name="Wang Y."/>
            <person name="White M.M."/>
            <person name="Kvist S."/>
            <person name="Moncalvo J.M."/>
        </authorList>
    </citation>
    <scope>NUCLEOTIDE SEQUENCE [LARGE SCALE GENOMIC DNA]</scope>
    <source>
        <strain evidence="1 2">ALG-7-W6</strain>
    </source>
</reference>
<evidence type="ECO:0000313" key="2">
    <source>
        <dbReference type="Proteomes" id="UP000187455"/>
    </source>
</evidence>
<keyword evidence="2" id="KW-1185">Reference proteome</keyword>
<name>A0A1R0H4A1_9FUNG</name>
<dbReference type="AlphaFoldDB" id="A0A1R0H4A1"/>